<dbReference type="InterPro" id="IPR014030">
    <property type="entry name" value="Ketoacyl_synth_N"/>
</dbReference>
<dbReference type="Gene3D" id="3.40.47.10">
    <property type="match status" value="1"/>
</dbReference>
<gene>
    <name evidence="2" type="ORF">EAG_00109</name>
</gene>
<dbReference type="InterPro" id="IPR016039">
    <property type="entry name" value="Thiolase-like"/>
</dbReference>
<dbReference type="PANTHER" id="PTHR43775:SF23">
    <property type="entry name" value="FATTY ACID SYNTHASE 3"/>
    <property type="match status" value="1"/>
</dbReference>
<name>E2ANV4_CAMFO</name>
<dbReference type="Proteomes" id="UP000000311">
    <property type="component" value="Unassembled WGS sequence"/>
</dbReference>
<evidence type="ECO:0000313" key="2">
    <source>
        <dbReference type="EMBL" id="EFN64885.1"/>
    </source>
</evidence>
<dbReference type="InterPro" id="IPR050091">
    <property type="entry name" value="PKS_NRPS_Biosynth_Enz"/>
</dbReference>
<evidence type="ECO:0000259" key="1">
    <source>
        <dbReference type="Pfam" id="PF00109"/>
    </source>
</evidence>
<feature type="domain" description="Beta-ketoacyl synthase-like N-terminal" evidence="1">
    <location>
        <begin position="5"/>
        <end position="57"/>
    </location>
</feature>
<reference evidence="2 3" key="1">
    <citation type="journal article" date="2010" name="Science">
        <title>Genomic comparison of the ants Camponotus floridanus and Harpegnathos saltator.</title>
        <authorList>
            <person name="Bonasio R."/>
            <person name="Zhang G."/>
            <person name="Ye C."/>
            <person name="Mutti N.S."/>
            <person name="Fang X."/>
            <person name="Qin N."/>
            <person name="Donahue G."/>
            <person name="Yang P."/>
            <person name="Li Q."/>
            <person name="Li C."/>
            <person name="Zhang P."/>
            <person name="Huang Z."/>
            <person name="Berger S.L."/>
            <person name="Reinberg D."/>
            <person name="Wang J."/>
            <person name="Liebig J."/>
        </authorList>
    </citation>
    <scope>NUCLEOTIDE SEQUENCE [LARGE SCALE GENOMIC DNA]</scope>
    <source>
        <strain evidence="3">C129</strain>
    </source>
</reference>
<proteinExistence type="predicted"/>
<sequence>DLPQRMGTINNIEKFDADFFNVCFKQAHTLDPMTRILLEHTYEAIVDAGINPKQLRG</sequence>
<keyword evidence="3" id="KW-1185">Reference proteome</keyword>
<dbReference type="OrthoDB" id="329835at2759"/>
<dbReference type="GO" id="GO:0006633">
    <property type="term" value="P:fatty acid biosynthetic process"/>
    <property type="evidence" value="ECO:0007669"/>
    <property type="project" value="TreeGrafter"/>
</dbReference>
<protein>
    <submittedName>
        <fullName evidence="2">Fatty acid synthase</fullName>
    </submittedName>
</protein>
<feature type="non-terminal residue" evidence="2">
    <location>
        <position position="57"/>
    </location>
</feature>
<dbReference type="Pfam" id="PF00109">
    <property type="entry name" value="ketoacyl-synt"/>
    <property type="match status" value="1"/>
</dbReference>
<dbReference type="AlphaFoldDB" id="E2ANV4"/>
<organism evidence="3">
    <name type="scientific">Camponotus floridanus</name>
    <name type="common">Florida carpenter ant</name>
    <dbReference type="NCBI Taxonomy" id="104421"/>
    <lineage>
        <taxon>Eukaryota</taxon>
        <taxon>Metazoa</taxon>
        <taxon>Ecdysozoa</taxon>
        <taxon>Arthropoda</taxon>
        <taxon>Hexapoda</taxon>
        <taxon>Insecta</taxon>
        <taxon>Pterygota</taxon>
        <taxon>Neoptera</taxon>
        <taxon>Endopterygota</taxon>
        <taxon>Hymenoptera</taxon>
        <taxon>Apocrita</taxon>
        <taxon>Aculeata</taxon>
        <taxon>Formicoidea</taxon>
        <taxon>Formicidae</taxon>
        <taxon>Formicinae</taxon>
        <taxon>Camponotus</taxon>
    </lineage>
</organism>
<evidence type="ECO:0000313" key="3">
    <source>
        <dbReference type="Proteomes" id="UP000000311"/>
    </source>
</evidence>
<accession>E2ANV4</accession>
<dbReference type="SUPFAM" id="SSF53901">
    <property type="entry name" value="Thiolase-like"/>
    <property type="match status" value="1"/>
</dbReference>
<dbReference type="GO" id="GO:0004312">
    <property type="term" value="F:fatty acid synthase activity"/>
    <property type="evidence" value="ECO:0007669"/>
    <property type="project" value="TreeGrafter"/>
</dbReference>
<dbReference type="EMBL" id="GL441391">
    <property type="protein sequence ID" value="EFN64885.1"/>
    <property type="molecule type" value="Genomic_DNA"/>
</dbReference>
<feature type="non-terminal residue" evidence="2">
    <location>
        <position position="1"/>
    </location>
</feature>
<dbReference type="PANTHER" id="PTHR43775">
    <property type="entry name" value="FATTY ACID SYNTHASE"/>
    <property type="match status" value="1"/>
</dbReference>
<dbReference type="InParanoid" id="E2ANV4"/>